<gene>
    <name evidence="1" type="ORF">AZE42_13550</name>
</gene>
<accession>A0A1J8QDW6</accession>
<evidence type="ECO:0000313" key="1">
    <source>
        <dbReference type="EMBL" id="OJA09956.1"/>
    </source>
</evidence>
<name>A0A1J8QDW6_9AGAM</name>
<organism evidence="1 2">
    <name type="scientific">Rhizopogon vesiculosus</name>
    <dbReference type="NCBI Taxonomy" id="180088"/>
    <lineage>
        <taxon>Eukaryota</taxon>
        <taxon>Fungi</taxon>
        <taxon>Dikarya</taxon>
        <taxon>Basidiomycota</taxon>
        <taxon>Agaricomycotina</taxon>
        <taxon>Agaricomycetes</taxon>
        <taxon>Agaricomycetidae</taxon>
        <taxon>Boletales</taxon>
        <taxon>Suillineae</taxon>
        <taxon>Rhizopogonaceae</taxon>
        <taxon>Rhizopogon</taxon>
    </lineage>
</organism>
<keyword evidence="2" id="KW-1185">Reference proteome</keyword>
<dbReference type="Proteomes" id="UP000183567">
    <property type="component" value="Unassembled WGS sequence"/>
</dbReference>
<dbReference type="EMBL" id="LVVM01005697">
    <property type="protein sequence ID" value="OJA09956.1"/>
    <property type="molecule type" value="Genomic_DNA"/>
</dbReference>
<comment type="caution">
    <text evidence="1">The sequence shown here is derived from an EMBL/GenBank/DDBJ whole genome shotgun (WGS) entry which is preliminary data.</text>
</comment>
<proteinExistence type="predicted"/>
<dbReference type="AlphaFoldDB" id="A0A1J8QDW6"/>
<protein>
    <submittedName>
        <fullName evidence="1">Uncharacterized protein</fullName>
    </submittedName>
</protein>
<reference evidence="1 2" key="1">
    <citation type="submission" date="2016-03" db="EMBL/GenBank/DDBJ databases">
        <title>Comparative genomics of the ectomycorrhizal sister species Rhizopogon vinicolor and Rhizopogon vesiculosus (Basidiomycota: Boletales) reveals a divergence of the mating type B locus.</title>
        <authorList>
            <person name="Mujic A.B."/>
            <person name="Kuo A."/>
            <person name="Tritt A."/>
            <person name="Lipzen A."/>
            <person name="Chen C."/>
            <person name="Johnson J."/>
            <person name="Sharma A."/>
            <person name="Barry K."/>
            <person name="Grigoriev I.V."/>
            <person name="Spatafora J.W."/>
        </authorList>
    </citation>
    <scope>NUCLEOTIDE SEQUENCE [LARGE SCALE GENOMIC DNA]</scope>
    <source>
        <strain evidence="1 2">AM-OR11-056</strain>
    </source>
</reference>
<sequence>MVPLRLIFLYTSISLRGRRYYMGQSFYFSQPIWDILV</sequence>
<evidence type="ECO:0000313" key="2">
    <source>
        <dbReference type="Proteomes" id="UP000183567"/>
    </source>
</evidence>